<dbReference type="EMBL" id="FRAS01000013">
    <property type="protein sequence ID" value="SHL32126.1"/>
    <property type="molecule type" value="Genomic_DNA"/>
</dbReference>
<keyword evidence="2" id="KW-1185">Reference proteome</keyword>
<reference evidence="2" key="1">
    <citation type="submission" date="2016-11" db="EMBL/GenBank/DDBJ databases">
        <authorList>
            <person name="Varghese N."/>
            <person name="Submissions S."/>
        </authorList>
    </citation>
    <scope>NUCLEOTIDE SEQUENCE [LARGE SCALE GENOMIC DNA]</scope>
    <source>
        <strain evidence="2">DSM 18569</strain>
    </source>
</reference>
<dbReference type="STRING" id="1121959.SAMN02746009_02531"/>
<evidence type="ECO:0000313" key="2">
    <source>
        <dbReference type="Proteomes" id="UP000183947"/>
    </source>
</evidence>
<dbReference type="Proteomes" id="UP000183947">
    <property type="component" value="Unassembled WGS sequence"/>
</dbReference>
<protein>
    <submittedName>
        <fullName evidence="1">Uncharacterized protein</fullName>
    </submittedName>
</protein>
<proteinExistence type="predicted"/>
<organism evidence="1 2">
    <name type="scientific">Hymenobacter psychrotolerans DSM 18569</name>
    <dbReference type="NCBI Taxonomy" id="1121959"/>
    <lineage>
        <taxon>Bacteria</taxon>
        <taxon>Pseudomonadati</taxon>
        <taxon>Bacteroidota</taxon>
        <taxon>Cytophagia</taxon>
        <taxon>Cytophagales</taxon>
        <taxon>Hymenobacteraceae</taxon>
        <taxon>Hymenobacter</taxon>
    </lineage>
</organism>
<evidence type="ECO:0000313" key="1">
    <source>
        <dbReference type="EMBL" id="SHL32126.1"/>
    </source>
</evidence>
<accession>A0A1M6ZNU7</accession>
<dbReference type="AlphaFoldDB" id="A0A1M6ZNU7"/>
<gene>
    <name evidence="1" type="ORF">SAMN02746009_02531</name>
</gene>
<sequence length="79" mass="8941">MGGGHPLATPARWVEFDLNPWLRRLNPWLKENDQYLAYMHVYVVNLDQRAPEEIMVKTGGGTGVQGYRTVVDQTLLLSG</sequence>
<name>A0A1M6ZNU7_9BACT</name>